<feature type="domain" description="Cytochrome P460" evidence="2">
    <location>
        <begin position="53"/>
        <end position="194"/>
    </location>
</feature>
<organism evidence="3 4">
    <name type="scientific">Denitrobaculum tricleocarpae</name>
    <dbReference type="NCBI Taxonomy" id="2591009"/>
    <lineage>
        <taxon>Bacteria</taxon>
        <taxon>Pseudomonadati</taxon>
        <taxon>Pseudomonadota</taxon>
        <taxon>Alphaproteobacteria</taxon>
        <taxon>Rhodospirillales</taxon>
        <taxon>Rhodospirillaceae</taxon>
        <taxon>Denitrobaculum</taxon>
    </lineage>
</organism>
<accession>A0A545TL68</accession>
<comment type="caution">
    <text evidence="3">The sequence shown here is derived from an EMBL/GenBank/DDBJ whole genome shotgun (WGS) entry which is preliminary data.</text>
</comment>
<dbReference type="EMBL" id="VHSH01000007">
    <property type="protein sequence ID" value="TQV77972.1"/>
    <property type="molecule type" value="Genomic_DNA"/>
</dbReference>
<dbReference type="Pfam" id="PF16694">
    <property type="entry name" value="Cytochrome_P460"/>
    <property type="match status" value="1"/>
</dbReference>
<dbReference type="Proteomes" id="UP000315252">
    <property type="component" value="Unassembled WGS sequence"/>
</dbReference>
<name>A0A545TL68_9PROT</name>
<dbReference type="CDD" id="cd20751">
    <property type="entry name" value="cyt_P460_Ne-like"/>
    <property type="match status" value="1"/>
</dbReference>
<feature type="compositionally biased region" description="Basic and acidic residues" evidence="1">
    <location>
        <begin position="29"/>
        <end position="41"/>
    </location>
</feature>
<keyword evidence="4" id="KW-1185">Reference proteome</keyword>
<dbReference type="AlphaFoldDB" id="A0A545TL68"/>
<reference evidence="3 4" key="1">
    <citation type="submission" date="2019-06" db="EMBL/GenBank/DDBJ databases">
        <title>Whole genome sequence for Rhodospirillaceae sp. R148.</title>
        <authorList>
            <person name="Wang G."/>
        </authorList>
    </citation>
    <scope>NUCLEOTIDE SEQUENCE [LARGE SCALE GENOMIC DNA]</scope>
    <source>
        <strain evidence="3 4">R148</strain>
    </source>
</reference>
<evidence type="ECO:0000256" key="1">
    <source>
        <dbReference type="SAM" id="MobiDB-lite"/>
    </source>
</evidence>
<protein>
    <submittedName>
        <fullName evidence="3">Cytochrome P460</fullName>
    </submittedName>
</protein>
<proteinExistence type="predicted"/>
<dbReference type="Gene3D" id="3.50.70.20">
    <property type="entry name" value="Cytochrome P460"/>
    <property type="match status" value="1"/>
</dbReference>
<evidence type="ECO:0000313" key="4">
    <source>
        <dbReference type="Proteomes" id="UP000315252"/>
    </source>
</evidence>
<gene>
    <name evidence="3" type="ORF">FKG95_19185</name>
</gene>
<evidence type="ECO:0000259" key="2">
    <source>
        <dbReference type="Pfam" id="PF16694"/>
    </source>
</evidence>
<dbReference type="InterPro" id="IPR038142">
    <property type="entry name" value="Cytochrome_P460_sp"/>
</dbReference>
<feature type="region of interest" description="Disordered" evidence="1">
    <location>
        <begin position="22"/>
        <end position="41"/>
    </location>
</feature>
<evidence type="ECO:0000313" key="3">
    <source>
        <dbReference type="EMBL" id="TQV77972.1"/>
    </source>
</evidence>
<dbReference type="InterPro" id="IPR032033">
    <property type="entry name" value="Cytochrome_P460"/>
</dbReference>
<dbReference type="OrthoDB" id="511546at2"/>
<sequence length="201" mass="21791">MTLSLLTAFALAACEAVNTAGAESNKNAESNKDAADQVTEKPEFNAKGELVRPENYFEWIFVGSPLTPNGLNGGEAGFPEFHNVYIQPSAYRIYKKTGVFPEGTILYKELQLVLRSDYEDGSADEASGRGYFPGAFNGADVAVKDSIRFAETNGWGYFNFGHHAPPLAKTAAALPAEACAACHIANATKDMVFTKFYTRLQ</sequence>